<dbReference type="InterPro" id="IPR003018">
    <property type="entry name" value="GAF"/>
</dbReference>
<dbReference type="SUPFAM" id="SSF55781">
    <property type="entry name" value="GAF domain-like"/>
    <property type="match status" value="1"/>
</dbReference>
<dbReference type="InterPro" id="IPR005561">
    <property type="entry name" value="ANTAR"/>
</dbReference>
<gene>
    <name evidence="4" type="ORF">GCM10022399_01710</name>
</gene>
<dbReference type="Gene3D" id="1.10.10.10">
    <property type="entry name" value="Winged helix-like DNA-binding domain superfamily/Winged helix DNA-binding domain"/>
    <property type="match status" value="1"/>
</dbReference>
<dbReference type="InterPro" id="IPR036388">
    <property type="entry name" value="WH-like_DNA-bd_sf"/>
</dbReference>
<dbReference type="Gene3D" id="3.30.450.40">
    <property type="match status" value="1"/>
</dbReference>
<name>A0ABP7CFR0_9MICO</name>
<accession>A0ABP7CFR0</accession>
<dbReference type="Pfam" id="PF03861">
    <property type="entry name" value="ANTAR"/>
    <property type="match status" value="1"/>
</dbReference>
<evidence type="ECO:0000256" key="1">
    <source>
        <dbReference type="ARBA" id="ARBA00023015"/>
    </source>
</evidence>
<keyword evidence="1" id="KW-0805">Transcription regulation</keyword>
<keyword evidence="2" id="KW-0804">Transcription</keyword>
<evidence type="ECO:0000256" key="2">
    <source>
        <dbReference type="ARBA" id="ARBA00023163"/>
    </source>
</evidence>
<dbReference type="EMBL" id="BAABDC010000001">
    <property type="protein sequence ID" value="GAA3689687.1"/>
    <property type="molecule type" value="Genomic_DNA"/>
</dbReference>
<evidence type="ECO:0000313" key="5">
    <source>
        <dbReference type="Proteomes" id="UP001501468"/>
    </source>
</evidence>
<evidence type="ECO:0000313" key="4">
    <source>
        <dbReference type="EMBL" id="GAA3689687.1"/>
    </source>
</evidence>
<dbReference type="Pfam" id="PF13185">
    <property type="entry name" value="GAF_2"/>
    <property type="match status" value="1"/>
</dbReference>
<dbReference type="Proteomes" id="UP001501468">
    <property type="component" value="Unassembled WGS sequence"/>
</dbReference>
<dbReference type="PROSITE" id="PS50921">
    <property type="entry name" value="ANTAR"/>
    <property type="match status" value="1"/>
</dbReference>
<feature type="domain" description="ANTAR" evidence="3">
    <location>
        <begin position="165"/>
        <end position="226"/>
    </location>
</feature>
<proteinExistence type="predicted"/>
<reference evidence="5" key="1">
    <citation type="journal article" date="2019" name="Int. J. Syst. Evol. Microbiol.">
        <title>The Global Catalogue of Microorganisms (GCM) 10K type strain sequencing project: providing services to taxonomists for standard genome sequencing and annotation.</title>
        <authorList>
            <consortium name="The Broad Institute Genomics Platform"/>
            <consortium name="The Broad Institute Genome Sequencing Center for Infectious Disease"/>
            <person name="Wu L."/>
            <person name="Ma J."/>
        </authorList>
    </citation>
    <scope>NUCLEOTIDE SEQUENCE [LARGE SCALE GENOMIC DNA]</scope>
    <source>
        <strain evidence="5">JCM 17125</strain>
    </source>
</reference>
<organism evidence="4 5">
    <name type="scientific">Terrabacter ginsenosidimutans</name>
    <dbReference type="NCBI Taxonomy" id="490575"/>
    <lineage>
        <taxon>Bacteria</taxon>
        <taxon>Bacillati</taxon>
        <taxon>Actinomycetota</taxon>
        <taxon>Actinomycetes</taxon>
        <taxon>Micrococcales</taxon>
        <taxon>Intrasporangiaceae</taxon>
        <taxon>Terrabacter</taxon>
    </lineage>
</organism>
<sequence>MEPIPETREALRRLSEAGDDQLGPDLEEAATALRQRMPGLVGFSISVMEQDVTFTYLTSALSVARLDAMQYLDGGPCEEAVDSGEAVATQHDDLMDEGRWQLFARASGNSGVASTLSLPLLDGPRVVGSVNIYGAEPDTFEGRHDELAGLFGAWAPGAVTNADLAFDSRLRAARSVERLEDLALVDLAVGVLVSAHSIPQDEARHQLEEAAARAGVTVVAVARLLVDVGSGEGRSHP</sequence>
<comment type="caution">
    <text evidence="4">The sequence shown here is derived from an EMBL/GenBank/DDBJ whole genome shotgun (WGS) entry which is preliminary data.</text>
</comment>
<protein>
    <recommendedName>
        <fullName evidence="3">ANTAR domain-containing protein</fullName>
    </recommendedName>
</protein>
<dbReference type="InterPro" id="IPR029016">
    <property type="entry name" value="GAF-like_dom_sf"/>
</dbReference>
<keyword evidence="5" id="KW-1185">Reference proteome</keyword>
<dbReference type="RefSeq" id="WP_344940165.1">
    <property type="nucleotide sequence ID" value="NZ_BAABDC010000001.1"/>
</dbReference>
<evidence type="ECO:0000259" key="3">
    <source>
        <dbReference type="PROSITE" id="PS50921"/>
    </source>
</evidence>